<evidence type="ECO:0000256" key="1">
    <source>
        <dbReference type="SAM" id="SignalP"/>
    </source>
</evidence>
<dbReference type="Proteomes" id="UP000187344">
    <property type="component" value="Unassembled WGS sequence"/>
</dbReference>
<keyword evidence="3" id="KW-1185">Reference proteome</keyword>
<feature type="chain" id="PRO_5013226382" evidence="1">
    <location>
        <begin position="25"/>
        <end position="73"/>
    </location>
</feature>
<keyword evidence="1" id="KW-0732">Signal</keyword>
<gene>
    <name evidence="2" type="ORF">PEB0149_003140</name>
</gene>
<reference evidence="2 3" key="1">
    <citation type="submission" date="2016-12" db="EMBL/GenBank/DDBJ databases">
        <title>Comparative genomics of Bartonella apis.</title>
        <authorList>
            <person name="Engel P."/>
        </authorList>
    </citation>
    <scope>NUCLEOTIDE SEQUENCE [LARGE SCALE GENOMIC DNA]</scope>
    <source>
        <strain evidence="2 3">PEB0149</strain>
    </source>
</reference>
<dbReference type="EMBL" id="LXYT01000003">
    <property type="protein sequence ID" value="OLY42899.1"/>
    <property type="molecule type" value="Genomic_DNA"/>
</dbReference>
<dbReference type="RefSeq" id="WP_075870734.1">
    <property type="nucleotide sequence ID" value="NZ_CALYQA010000003.1"/>
</dbReference>
<proteinExistence type="predicted"/>
<feature type="signal peptide" evidence="1">
    <location>
        <begin position="1"/>
        <end position="24"/>
    </location>
</feature>
<protein>
    <submittedName>
        <fullName evidence="2">Uncharacterized protein</fullName>
    </submittedName>
</protein>
<dbReference type="OrthoDB" id="7926618at2"/>
<accession>A0A1R0F7I3</accession>
<sequence length="73" mass="7730">MRNLVKIFVLSFVCIAGGTAAPFAKDTVNTHALSTSSVRQTLPSMPKLSAPKTENIVFKPYAGIDPIVTGPRG</sequence>
<name>A0A1R0F7I3_9HYPH</name>
<dbReference type="AlphaFoldDB" id="A0A1R0F7I3"/>
<comment type="caution">
    <text evidence="2">The sequence shown here is derived from an EMBL/GenBank/DDBJ whole genome shotgun (WGS) entry which is preliminary data.</text>
</comment>
<evidence type="ECO:0000313" key="2">
    <source>
        <dbReference type="EMBL" id="OLY42899.1"/>
    </source>
</evidence>
<organism evidence="2 3">
    <name type="scientific">Bartonella apis</name>
    <dbReference type="NCBI Taxonomy" id="1686310"/>
    <lineage>
        <taxon>Bacteria</taxon>
        <taxon>Pseudomonadati</taxon>
        <taxon>Pseudomonadota</taxon>
        <taxon>Alphaproteobacteria</taxon>
        <taxon>Hyphomicrobiales</taxon>
        <taxon>Bartonellaceae</taxon>
        <taxon>Bartonella</taxon>
    </lineage>
</organism>
<evidence type="ECO:0000313" key="3">
    <source>
        <dbReference type="Proteomes" id="UP000187344"/>
    </source>
</evidence>